<accession>A0A154MVS5</accession>
<gene>
    <name evidence="2" type="ORF">ATP06_0201085</name>
    <name evidence="1" type="ORF">AVL48_20695</name>
</gene>
<name>A0A154MVS5_9PSEU</name>
<proteinExistence type="predicted"/>
<dbReference type="EMBL" id="LOBU02000001">
    <property type="protein sequence ID" value="OKA11476.1"/>
    <property type="molecule type" value="Genomic_DNA"/>
</dbReference>
<dbReference type="Proteomes" id="UP000076321">
    <property type="component" value="Unassembled WGS sequence"/>
</dbReference>
<keyword evidence="4" id="KW-1185">Reference proteome</keyword>
<evidence type="ECO:0000313" key="2">
    <source>
        <dbReference type="EMBL" id="OKA11476.1"/>
    </source>
</evidence>
<sequence>MWLALGHAFYLGPLLRLGPHSSAIACLGVGLDAPFTVRTDGIPDLTARSFLFRARVRYEIRDGAGRMLFCYFDPTSARM</sequence>
<evidence type="ECO:0000313" key="4">
    <source>
        <dbReference type="Proteomes" id="UP000186883"/>
    </source>
</evidence>
<protein>
    <submittedName>
        <fullName evidence="1">Uncharacterized protein</fullName>
    </submittedName>
</protein>
<comment type="caution">
    <text evidence="1">The sequence shown here is derived from an EMBL/GenBank/DDBJ whole genome shotgun (WGS) entry which is preliminary data.</text>
</comment>
<evidence type="ECO:0000313" key="1">
    <source>
        <dbReference type="EMBL" id="KZB88365.1"/>
    </source>
</evidence>
<dbReference type="EMBL" id="LQCI01000002">
    <property type="protein sequence ID" value="KZB88365.1"/>
    <property type="molecule type" value="Genomic_DNA"/>
</dbReference>
<reference evidence="2 4" key="2">
    <citation type="submission" date="2016-11" db="EMBL/GenBank/DDBJ databases">
        <title>Genome sequencing of Amycolatopsis regifaucium.</title>
        <authorList>
            <person name="Mayilraj S."/>
            <person name="Kaur N."/>
        </authorList>
    </citation>
    <scope>NUCLEOTIDE SEQUENCE [LARGE SCALE GENOMIC DNA]</scope>
    <source>
        <strain evidence="2 4">GY080</strain>
    </source>
</reference>
<dbReference type="Proteomes" id="UP000186883">
    <property type="component" value="Unassembled WGS sequence"/>
</dbReference>
<reference evidence="1 3" key="1">
    <citation type="submission" date="2015-12" db="EMBL/GenBank/DDBJ databases">
        <title>Amycolatopsis regifaucium genome sequencing and assembly.</title>
        <authorList>
            <person name="Mayilraj S."/>
        </authorList>
    </citation>
    <scope>NUCLEOTIDE SEQUENCE [LARGE SCALE GENOMIC DNA]</scope>
    <source>
        <strain evidence="1 3">GY080</strain>
    </source>
</reference>
<dbReference type="AlphaFoldDB" id="A0A154MVS5"/>
<organism evidence="1 3">
    <name type="scientific">Amycolatopsis regifaucium</name>
    <dbReference type="NCBI Taxonomy" id="546365"/>
    <lineage>
        <taxon>Bacteria</taxon>
        <taxon>Bacillati</taxon>
        <taxon>Actinomycetota</taxon>
        <taxon>Actinomycetes</taxon>
        <taxon>Pseudonocardiales</taxon>
        <taxon>Pseudonocardiaceae</taxon>
        <taxon>Amycolatopsis</taxon>
    </lineage>
</organism>
<evidence type="ECO:0000313" key="3">
    <source>
        <dbReference type="Proteomes" id="UP000076321"/>
    </source>
</evidence>